<dbReference type="EMBL" id="JALLAZ020001508">
    <property type="protein sequence ID" value="KAL3773781.1"/>
    <property type="molecule type" value="Genomic_DNA"/>
</dbReference>
<proteinExistence type="predicted"/>
<feature type="compositionally biased region" description="Acidic residues" evidence="1">
    <location>
        <begin position="17"/>
        <end position="33"/>
    </location>
</feature>
<gene>
    <name evidence="2" type="ORF">ACHAW5_002989</name>
</gene>
<evidence type="ECO:0000313" key="3">
    <source>
        <dbReference type="Proteomes" id="UP001530315"/>
    </source>
</evidence>
<keyword evidence="3" id="KW-1185">Reference proteome</keyword>
<feature type="compositionally biased region" description="Basic and acidic residues" evidence="1">
    <location>
        <begin position="47"/>
        <end position="78"/>
    </location>
</feature>
<feature type="compositionally biased region" description="Polar residues" evidence="1">
    <location>
        <begin position="93"/>
        <end position="108"/>
    </location>
</feature>
<sequence>MTTKRSKNPRSEAREEAGEDDVSDDDSSSEEGLDSTAESSPPLETDVVGRDIRRHALELLRSFPERGHLESGNARDDGGGGGSPESPGRYRSYQYSPGATRATTSAPSSRVDYDATAATTAPWGGGYGNDDGGGGLSLAGVASMAFACVATCLTEGYRAASNYYGGYYEGTRYPPPVAVFADTNGGGMRNYHHVPSYRDSTPDDRTSAGGNVVNGTNGYIDGRRTKVGDGEVMERGISTHFVDNEKMSQTIGGIRTQQDEWEKVHVPSTYQGGGAGR</sequence>
<feature type="region of interest" description="Disordered" evidence="1">
    <location>
        <begin position="196"/>
        <end position="224"/>
    </location>
</feature>
<feature type="region of interest" description="Disordered" evidence="1">
    <location>
        <begin position="1"/>
        <end position="111"/>
    </location>
</feature>
<dbReference type="AlphaFoldDB" id="A0ABD3NGQ5"/>
<evidence type="ECO:0000256" key="1">
    <source>
        <dbReference type="SAM" id="MobiDB-lite"/>
    </source>
</evidence>
<dbReference type="Proteomes" id="UP001530315">
    <property type="component" value="Unassembled WGS sequence"/>
</dbReference>
<reference evidence="2 3" key="1">
    <citation type="submission" date="2024-10" db="EMBL/GenBank/DDBJ databases">
        <title>Updated reference genomes for cyclostephanoid diatoms.</title>
        <authorList>
            <person name="Roberts W.R."/>
            <person name="Alverson A.J."/>
        </authorList>
    </citation>
    <scope>NUCLEOTIDE SEQUENCE [LARGE SCALE GENOMIC DNA]</scope>
    <source>
        <strain evidence="2 3">AJA276-08</strain>
    </source>
</reference>
<protein>
    <submittedName>
        <fullName evidence="2">Uncharacterized protein</fullName>
    </submittedName>
</protein>
<comment type="caution">
    <text evidence="2">The sequence shown here is derived from an EMBL/GenBank/DDBJ whole genome shotgun (WGS) entry which is preliminary data.</text>
</comment>
<organism evidence="2 3">
    <name type="scientific">Stephanodiscus triporus</name>
    <dbReference type="NCBI Taxonomy" id="2934178"/>
    <lineage>
        <taxon>Eukaryota</taxon>
        <taxon>Sar</taxon>
        <taxon>Stramenopiles</taxon>
        <taxon>Ochrophyta</taxon>
        <taxon>Bacillariophyta</taxon>
        <taxon>Coscinodiscophyceae</taxon>
        <taxon>Thalassiosirophycidae</taxon>
        <taxon>Stephanodiscales</taxon>
        <taxon>Stephanodiscaceae</taxon>
        <taxon>Stephanodiscus</taxon>
    </lineage>
</organism>
<name>A0ABD3NGQ5_9STRA</name>
<accession>A0ABD3NGQ5</accession>
<evidence type="ECO:0000313" key="2">
    <source>
        <dbReference type="EMBL" id="KAL3773781.1"/>
    </source>
</evidence>